<dbReference type="PANTHER" id="PTHR15020:SF50">
    <property type="entry name" value="UPF0659 PROTEIN YMR090W"/>
    <property type="match status" value="1"/>
</dbReference>
<reference evidence="2 3" key="1">
    <citation type="journal article" date="2015" name="Genome Announc.">
        <title>Expanding the biotechnology potential of lactobacilli through comparative genomics of 213 strains and associated genera.</title>
        <authorList>
            <person name="Sun Z."/>
            <person name="Harris H.M."/>
            <person name="McCann A."/>
            <person name="Guo C."/>
            <person name="Argimon S."/>
            <person name="Zhang W."/>
            <person name="Yang X."/>
            <person name="Jeffery I.B."/>
            <person name="Cooney J.C."/>
            <person name="Kagawa T.F."/>
            <person name="Liu W."/>
            <person name="Song Y."/>
            <person name="Salvetti E."/>
            <person name="Wrobel A."/>
            <person name="Rasinkangas P."/>
            <person name="Parkhill J."/>
            <person name="Rea M.C."/>
            <person name="O'Sullivan O."/>
            <person name="Ritari J."/>
            <person name="Douillard F.P."/>
            <person name="Paul Ross R."/>
            <person name="Yang R."/>
            <person name="Briner A.E."/>
            <person name="Felis G.E."/>
            <person name="de Vos W.M."/>
            <person name="Barrangou R."/>
            <person name="Klaenhammer T.R."/>
            <person name="Caufield P.W."/>
            <person name="Cui Y."/>
            <person name="Zhang H."/>
            <person name="O'Toole P.W."/>
        </authorList>
    </citation>
    <scope>NUCLEOTIDE SEQUENCE [LARGE SCALE GENOMIC DNA]</scope>
    <source>
        <strain evidence="2 3">DSM 15429</strain>
    </source>
</reference>
<dbReference type="InterPro" id="IPR016040">
    <property type="entry name" value="NAD(P)-bd_dom"/>
</dbReference>
<gene>
    <name evidence="2" type="ORF">FD37_GL001855</name>
</gene>
<dbReference type="Gene3D" id="3.40.50.720">
    <property type="entry name" value="NAD(P)-binding Rossmann-like Domain"/>
    <property type="match status" value="1"/>
</dbReference>
<evidence type="ECO:0000259" key="1">
    <source>
        <dbReference type="Pfam" id="PF13460"/>
    </source>
</evidence>
<dbReference type="InterPro" id="IPR036291">
    <property type="entry name" value="NAD(P)-bd_dom_sf"/>
</dbReference>
<evidence type="ECO:0000313" key="2">
    <source>
        <dbReference type="EMBL" id="KRL47934.1"/>
    </source>
</evidence>
<accession>A0A0R1QUT7</accession>
<dbReference type="EMBL" id="AZFC01000020">
    <property type="protein sequence ID" value="KRL47934.1"/>
    <property type="molecule type" value="Genomic_DNA"/>
</dbReference>
<dbReference type="Proteomes" id="UP000051835">
    <property type="component" value="Unassembled WGS sequence"/>
</dbReference>
<evidence type="ECO:0000313" key="3">
    <source>
        <dbReference type="Proteomes" id="UP000051835"/>
    </source>
</evidence>
<comment type="caution">
    <text evidence="2">The sequence shown here is derived from an EMBL/GenBank/DDBJ whole genome shotgun (WGS) entry which is preliminary data.</text>
</comment>
<feature type="domain" description="NAD(P)-binding" evidence="1">
    <location>
        <begin position="8"/>
        <end position="195"/>
    </location>
</feature>
<organism evidence="2 3">
    <name type="scientific">Levilactobacillus spicheri DSM 15429</name>
    <dbReference type="NCBI Taxonomy" id="1423805"/>
    <lineage>
        <taxon>Bacteria</taxon>
        <taxon>Bacillati</taxon>
        <taxon>Bacillota</taxon>
        <taxon>Bacilli</taxon>
        <taxon>Lactobacillales</taxon>
        <taxon>Lactobacillaceae</taxon>
        <taxon>Levilactobacillus</taxon>
    </lineage>
</organism>
<dbReference type="Pfam" id="PF13460">
    <property type="entry name" value="NAD_binding_10"/>
    <property type="match status" value="1"/>
</dbReference>
<name>A0A0R1QUT7_9LACO</name>
<protein>
    <submittedName>
        <fullName evidence="2">Saccharopine dehydrogenase related protein</fullName>
    </submittedName>
</protein>
<dbReference type="AlphaFoldDB" id="A0A0R1QUT7"/>
<dbReference type="PATRIC" id="fig|1423805.4.peg.1903"/>
<proteinExistence type="predicted"/>
<sequence length="218" mass="23623">MMKLVILGAHGRIARLVTDRILAEPAFRNVTLTLFLRNAHRLAQLEQNPRVTVVDGDITDQAALTTALQGADLVFLATVDSRPGNAVTHTVIAAMHAAGVSRLIASSSIGINHEGPNQAFIDWNQQMIGPSLAGMHAADQLLRASDLDYTTTRFAWLNDRDNRDYVVNRESEPFAGGSGSRQSMADVILKIVADPTLYVRETIGISDPATRDAGSMVY</sequence>
<dbReference type="PANTHER" id="PTHR15020">
    <property type="entry name" value="FLAVIN REDUCTASE-RELATED"/>
    <property type="match status" value="1"/>
</dbReference>
<dbReference type="SUPFAM" id="SSF51735">
    <property type="entry name" value="NAD(P)-binding Rossmann-fold domains"/>
    <property type="match status" value="1"/>
</dbReference>